<dbReference type="InterPro" id="IPR007298">
    <property type="entry name" value="Cu-R_lipoprotein_NlpE"/>
</dbReference>
<dbReference type="AlphaFoldDB" id="A0A3G8Y4T5"/>
<sequence length="258" mass="28607">MNTFKFLTVAALTTIFVSCSDSKSTIETTNKEQTKTEAQQNNDFSSGIYMATLPCADCMGIETYITFQKDNKAVKSTSYLDSDGTSENEYGTWTKIDDIIEVSIPNSPKEYYLVKPNKTLVRLDADKKEVSGELAKNYIFKEVKAFTPAQLNGTYNTNANGKGYNQILELKSENDSIYAVKISFTGAVKGCTFEGKGKLVNNQIDVDLKTINKDLKGTMTILFKDQTAEVFTSKFDDRLALNYFCGGGASLAGDYYKK</sequence>
<reference evidence="2" key="1">
    <citation type="submission" date="2018-11" db="EMBL/GenBank/DDBJ databases">
        <title>Proposal to divide the Flavobacteriaceae and reorganize its genera based on Amino Acid Identity values calculated from whole genome sequences.</title>
        <authorList>
            <person name="Nicholson A.C."/>
            <person name="Gulvik C.A."/>
            <person name="Whitney A.M."/>
            <person name="Humrighouse B.W."/>
            <person name="Bell M."/>
            <person name="Holmes B."/>
            <person name="Steigerwalt A.B."/>
            <person name="Villarma A."/>
            <person name="Sheth M."/>
            <person name="Batra D."/>
            <person name="Pryor J."/>
            <person name="Bernardet J.-F."/>
            <person name="Hugo C."/>
            <person name="Kampfer P."/>
            <person name="Newman J.D."/>
            <person name="McQuiston J.R."/>
        </authorList>
    </citation>
    <scope>NUCLEOTIDE SEQUENCE [LARGE SCALE GENOMIC DNA]</scope>
    <source>
        <strain evidence="2">F5649</strain>
    </source>
</reference>
<evidence type="ECO:0000313" key="2">
    <source>
        <dbReference type="Proteomes" id="UP000281810"/>
    </source>
</evidence>
<dbReference type="Pfam" id="PF04170">
    <property type="entry name" value="NlpE"/>
    <property type="match status" value="1"/>
</dbReference>
<name>A0A3G8Y4T5_9FLAO</name>
<accession>A0A3G8Y4T5</accession>
<proteinExistence type="predicted"/>
<dbReference type="Proteomes" id="UP000281810">
    <property type="component" value="Chromosome"/>
</dbReference>
<dbReference type="EMBL" id="CP034161">
    <property type="protein sequence ID" value="AZI39923.1"/>
    <property type="molecule type" value="Genomic_DNA"/>
</dbReference>
<dbReference type="Gene3D" id="2.40.128.640">
    <property type="match status" value="1"/>
</dbReference>
<dbReference type="PROSITE" id="PS51257">
    <property type="entry name" value="PROKAR_LIPOPROTEIN"/>
    <property type="match status" value="1"/>
</dbReference>
<gene>
    <name evidence="1" type="ORF">EIB74_08080</name>
</gene>
<dbReference type="RefSeq" id="WP_124802114.1">
    <property type="nucleotide sequence ID" value="NZ_CP034161.1"/>
</dbReference>
<organism evidence="1 2">
    <name type="scientific">Epilithonimonas vandammei</name>
    <dbReference type="NCBI Taxonomy" id="2487072"/>
    <lineage>
        <taxon>Bacteria</taxon>
        <taxon>Pseudomonadati</taxon>
        <taxon>Bacteroidota</taxon>
        <taxon>Flavobacteriia</taxon>
        <taxon>Flavobacteriales</taxon>
        <taxon>Weeksellaceae</taxon>
        <taxon>Chryseobacterium group</taxon>
        <taxon>Epilithonimonas</taxon>
    </lineage>
</organism>
<keyword evidence="2" id="KW-1185">Reference proteome</keyword>
<dbReference type="OrthoDB" id="5348860at2"/>
<protein>
    <submittedName>
        <fullName evidence="1">Copper resistance protein NlpE</fullName>
    </submittedName>
</protein>
<evidence type="ECO:0000313" key="1">
    <source>
        <dbReference type="EMBL" id="AZI39923.1"/>
    </source>
</evidence>